<dbReference type="InterPro" id="IPR029044">
    <property type="entry name" value="Nucleotide-diphossugar_trans"/>
</dbReference>
<dbReference type="EMBL" id="VSSQ01000411">
    <property type="protein sequence ID" value="MPL94006.1"/>
    <property type="molecule type" value="Genomic_DNA"/>
</dbReference>
<reference evidence="1" key="1">
    <citation type="submission" date="2019-08" db="EMBL/GenBank/DDBJ databases">
        <authorList>
            <person name="Kucharzyk K."/>
            <person name="Murdoch R.W."/>
            <person name="Higgins S."/>
            <person name="Loffler F."/>
        </authorList>
    </citation>
    <scope>NUCLEOTIDE SEQUENCE</scope>
</reference>
<dbReference type="AlphaFoldDB" id="A0A644VRQ7"/>
<dbReference type="SUPFAM" id="SSF53448">
    <property type="entry name" value="Nucleotide-diphospho-sugar transferases"/>
    <property type="match status" value="1"/>
</dbReference>
<gene>
    <name evidence="1" type="ORF">SDC9_40154</name>
</gene>
<comment type="caution">
    <text evidence="1">The sequence shown here is derived from an EMBL/GenBank/DDBJ whole genome shotgun (WGS) entry which is preliminary data.</text>
</comment>
<organism evidence="1">
    <name type="scientific">bioreactor metagenome</name>
    <dbReference type="NCBI Taxonomy" id="1076179"/>
    <lineage>
        <taxon>unclassified sequences</taxon>
        <taxon>metagenomes</taxon>
        <taxon>ecological metagenomes</taxon>
    </lineage>
</organism>
<dbReference type="Gene3D" id="3.90.550.10">
    <property type="entry name" value="Spore Coat Polysaccharide Biosynthesis Protein SpsA, Chain A"/>
    <property type="match status" value="1"/>
</dbReference>
<protein>
    <recommendedName>
        <fullName evidence="2">Glycosyltransferase 2-like domain-containing protein</fullName>
    </recommendedName>
</protein>
<sequence>MNSVTKITTPILIICFNRPEISRQTFEFIRKAKPSKLFIAVDGARPEKKGEEKLVEQVKQIVENIDWECETHYKYNKTNKGAEVTVSTAISWVFETEEYAIILEDDIVAPVAFLKFAQEMLELYKNEDKIWAVSGINFTPLPAIDGADYFFAKYGHTWGWATWKRVWNKFDLYAEIQDIHLKTNFLKTITNSAKELKYYRKKFKRIKENGVGNSTWDNIASYMHRTSNLLYIIPKVNLVSNIGDIGLHARGRTNYHFFDYDADFVVNNHPKEVVCNIEYDKHHYKVYIKKQRSFYRKVIRKISKILWH</sequence>
<accession>A0A644VRQ7</accession>
<proteinExistence type="predicted"/>
<name>A0A644VRQ7_9ZZZZ</name>
<evidence type="ECO:0000313" key="1">
    <source>
        <dbReference type="EMBL" id="MPL94006.1"/>
    </source>
</evidence>
<evidence type="ECO:0008006" key="2">
    <source>
        <dbReference type="Google" id="ProtNLM"/>
    </source>
</evidence>